<sequence>MLDKKIAYYLKKVAEYTSIHPSKKRKSNRHERLLLYKKILHEKIKEMKTFY</sequence>
<gene>
    <name evidence="1" type="ORF">J2Z64_003932</name>
</gene>
<organism evidence="1 2">
    <name type="scientific">Oceanobacillus polygoni</name>
    <dbReference type="NCBI Taxonomy" id="1235259"/>
    <lineage>
        <taxon>Bacteria</taxon>
        <taxon>Bacillati</taxon>
        <taxon>Bacillota</taxon>
        <taxon>Bacilli</taxon>
        <taxon>Bacillales</taxon>
        <taxon>Bacillaceae</taxon>
        <taxon>Oceanobacillus</taxon>
    </lineage>
</organism>
<reference evidence="1" key="1">
    <citation type="submission" date="2021-03" db="EMBL/GenBank/DDBJ databases">
        <title>Genomic Encyclopedia of Type Strains, Phase IV (KMG-IV): sequencing the most valuable type-strain genomes for metagenomic binning, comparative biology and taxonomic classification.</title>
        <authorList>
            <person name="Goeker M."/>
        </authorList>
    </citation>
    <scope>NUCLEOTIDE SEQUENCE</scope>
    <source>
        <strain evidence="1">DSM 107338</strain>
    </source>
</reference>
<accession>A0A9X1CKL4</accession>
<protein>
    <submittedName>
        <fullName evidence="1">Uncharacterized protein</fullName>
    </submittedName>
</protein>
<name>A0A9X1CKL4_9BACI</name>
<proteinExistence type="predicted"/>
<evidence type="ECO:0000313" key="2">
    <source>
        <dbReference type="Proteomes" id="UP001138793"/>
    </source>
</evidence>
<keyword evidence="2" id="KW-1185">Reference proteome</keyword>
<dbReference type="AlphaFoldDB" id="A0A9X1CKL4"/>
<dbReference type="EMBL" id="JAGGMB010000019">
    <property type="protein sequence ID" value="MBP2079633.1"/>
    <property type="molecule type" value="Genomic_DNA"/>
</dbReference>
<comment type="caution">
    <text evidence="1">The sequence shown here is derived from an EMBL/GenBank/DDBJ whole genome shotgun (WGS) entry which is preliminary data.</text>
</comment>
<evidence type="ECO:0000313" key="1">
    <source>
        <dbReference type="EMBL" id="MBP2079633.1"/>
    </source>
</evidence>
<dbReference type="Proteomes" id="UP001138793">
    <property type="component" value="Unassembled WGS sequence"/>
</dbReference>